<dbReference type="FunFam" id="1.10.1520.10:FF:000001">
    <property type="entry name" value="Ribonuclease 3"/>
    <property type="match status" value="1"/>
</dbReference>
<feature type="domain" description="DRBM" evidence="11">
    <location>
        <begin position="198"/>
        <end position="268"/>
    </location>
</feature>
<feature type="domain" description="RNase III" evidence="12">
    <location>
        <begin position="58"/>
        <end position="171"/>
    </location>
</feature>
<dbReference type="PROSITE" id="PS50142">
    <property type="entry name" value="RNASE_3_2"/>
    <property type="match status" value="1"/>
</dbReference>
<dbReference type="PROSITE" id="PS00517">
    <property type="entry name" value="RNASE_3_1"/>
    <property type="match status" value="1"/>
</dbReference>
<dbReference type="CDD" id="cd10845">
    <property type="entry name" value="DSRM_RNAse_III_family"/>
    <property type="match status" value="1"/>
</dbReference>
<reference evidence="13" key="1">
    <citation type="submission" date="2023-07" db="EMBL/GenBank/DDBJ databases">
        <title>Bifidobacterium aquikefiriaerophilum sp. nov. and Bifidobacterium eccum sp. nov., isolated from water kefir.</title>
        <authorList>
            <person name="Breselge S."/>
            <person name="Bellassi P."/>
            <person name="Barcenilla C."/>
            <person name="Alvarez-Ordonez A."/>
            <person name="Morelli L."/>
            <person name="Cotter P.D."/>
        </authorList>
    </citation>
    <scope>NUCLEOTIDE SEQUENCE</scope>
    <source>
        <strain evidence="13">WK041_4_12</strain>
    </source>
</reference>
<feature type="binding site" evidence="9">
    <location>
        <position position="83"/>
    </location>
    <ligand>
        <name>Mg(2+)</name>
        <dbReference type="ChEBI" id="CHEBI:18420"/>
    </ligand>
</feature>
<dbReference type="KEGG" id="baqk:QN215_02400"/>
<comment type="catalytic activity">
    <reaction evidence="1 9">
        <text>Endonucleolytic cleavage to 5'-phosphomonoester.</text>
        <dbReference type="EC" id="3.1.26.3"/>
    </reaction>
</comment>
<comment type="subunit">
    <text evidence="9">Homodimer.</text>
</comment>
<gene>
    <name evidence="9 13" type="primary">rnc</name>
    <name evidence="13" type="ORF">QN215_02400</name>
</gene>
<dbReference type="InterPro" id="IPR000999">
    <property type="entry name" value="RNase_III_dom"/>
</dbReference>
<evidence type="ECO:0000256" key="1">
    <source>
        <dbReference type="ARBA" id="ARBA00000109"/>
    </source>
</evidence>
<dbReference type="InterPro" id="IPR011907">
    <property type="entry name" value="RNase_III"/>
</dbReference>
<evidence type="ECO:0000256" key="4">
    <source>
        <dbReference type="ARBA" id="ARBA00022664"/>
    </source>
</evidence>
<dbReference type="GO" id="GO:0019843">
    <property type="term" value="F:rRNA binding"/>
    <property type="evidence" value="ECO:0007669"/>
    <property type="project" value="UniProtKB-KW"/>
</dbReference>
<evidence type="ECO:0000256" key="7">
    <source>
        <dbReference type="ARBA" id="ARBA00022801"/>
    </source>
</evidence>
<dbReference type="PROSITE" id="PS50137">
    <property type="entry name" value="DS_RBD"/>
    <property type="match status" value="1"/>
</dbReference>
<comment type="cofactor">
    <cofactor evidence="9">
        <name>Mg(2+)</name>
        <dbReference type="ChEBI" id="CHEBI:18420"/>
    </cofactor>
</comment>
<dbReference type="InterPro" id="IPR014720">
    <property type="entry name" value="dsRBD_dom"/>
</dbReference>
<feature type="active site" evidence="9">
    <location>
        <position position="87"/>
    </location>
</feature>
<keyword evidence="9" id="KW-0460">Magnesium</keyword>
<dbReference type="GO" id="GO:0046872">
    <property type="term" value="F:metal ion binding"/>
    <property type="evidence" value="ECO:0007669"/>
    <property type="project" value="UniProtKB-KW"/>
</dbReference>
<keyword evidence="9" id="KW-0479">Metal-binding</keyword>
<dbReference type="GO" id="GO:0006364">
    <property type="term" value="P:rRNA processing"/>
    <property type="evidence" value="ECO:0007669"/>
    <property type="project" value="UniProtKB-UniRule"/>
</dbReference>
<evidence type="ECO:0000259" key="12">
    <source>
        <dbReference type="PROSITE" id="PS50142"/>
    </source>
</evidence>
<evidence type="ECO:0000256" key="9">
    <source>
        <dbReference type="HAMAP-Rule" id="MF_00104"/>
    </source>
</evidence>
<dbReference type="AlphaFoldDB" id="A0AB39U7P3"/>
<name>A0AB39U7P3_9BIFI</name>
<keyword evidence="9" id="KW-0819">tRNA processing</keyword>
<evidence type="ECO:0000256" key="8">
    <source>
        <dbReference type="ARBA" id="ARBA00022884"/>
    </source>
</evidence>
<evidence type="ECO:0000259" key="11">
    <source>
        <dbReference type="PROSITE" id="PS50137"/>
    </source>
</evidence>
<dbReference type="RefSeq" id="WP_369344547.1">
    <property type="nucleotide sequence ID" value="NZ_CP129674.1"/>
</dbReference>
<evidence type="ECO:0000256" key="3">
    <source>
        <dbReference type="ARBA" id="ARBA00022552"/>
    </source>
</evidence>
<keyword evidence="5 9" id="KW-0540">Nuclease</keyword>
<dbReference type="PANTHER" id="PTHR11207">
    <property type="entry name" value="RIBONUCLEASE III"/>
    <property type="match status" value="1"/>
</dbReference>
<dbReference type="SUPFAM" id="SSF69065">
    <property type="entry name" value="RNase III domain-like"/>
    <property type="match status" value="1"/>
</dbReference>
<dbReference type="Gene3D" id="3.30.160.20">
    <property type="match status" value="1"/>
</dbReference>
<keyword evidence="4 9" id="KW-0507">mRNA processing</keyword>
<dbReference type="Pfam" id="PF14622">
    <property type="entry name" value="Ribonucleas_3_3"/>
    <property type="match status" value="1"/>
</dbReference>
<sequence length="277" mass="29656">MSQQERMSSPEANGNSDRLNATVPVDSAEQAHDRIEQPKAPTGPDALLEALGCTVSPELLVHALTHRSFANEHHGLPNNERLEFLGDAVLELVSTETLFSIHPDMNEGQLAKMRAKAVSEEALSAIARTKLKLGPYILLGVGESASGGADKSSILCDTVEALIGAVFVEHGIEGGRKVVHRLVDDTLAEVATEGPALDWKTSLTVKAHHMDLGEPHYRMKVSGPEFQQIFTAEVMLGDSTEVLASATGSSKRKAQLAAAEVAWKILDAKKSQQPSQA</sequence>
<comment type="similarity">
    <text evidence="2">Belongs to the ribonuclease III family.</text>
</comment>
<dbReference type="SUPFAM" id="SSF54768">
    <property type="entry name" value="dsRNA-binding domain-like"/>
    <property type="match status" value="1"/>
</dbReference>
<dbReference type="HAMAP" id="MF_00104">
    <property type="entry name" value="RNase_III"/>
    <property type="match status" value="1"/>
</dbReference>
<protein>
    <recommendedName>
        <fullName evidence="9">Ribonuclease 3</fullName>
        <ecNumber evidence="9">3.1.26.3</ecNumber>
    </recommendedName>
    <alternativeName>
        <fullName evidence="9">Ribonuclease III</fullName>
        <shortName evidence="9">RNase III</shortName>
    </alternativeName>
</protein>
<dbReference type="Pfam" id="PF00035">
    <property type="entry name" value="dsrm"/>
    <property type="match status" value="1"/>
</dbReference>
<dbReference type="PANTHER" id="PTHR11207:SF0">
    <property type="entry name" value="RIBONUCLEASE 3"/>
    <property type="match status" value="1"/>
</dbReference>
<organism evidence="13">
    <name type="scientific">Bifidobacterium aquikefiricola</name>
    <dbReference type="NCBI Taxonomy" id="3059038"/>
    <lineage>
        <taxon>Bacteria</taxon>
        <taxon>Bacillati</taxon>
        <taxon>Actinomycetota</taxon>
        <taxon>Actinomycetes</taxon>
        <taxon>Bifidobacteriales</taxon>
        <taxon>Bifidobacteriaceae</taxon>
        <taxon>Bifidobacterium</taxon>
    </lineage>
</organism>
<keyword evidence="9" id="KW-0963">Cytoplasm</keyword>
<feature type="region of interest" description="Disordered" evidence="10">
    <location>
        <begin position="1"/>
        <end position="43"/>
    </location>
</feature>
<dbReference type="SMART" id="SM00358">
    <property type="entry name" value="DSRM"/>
    <property type="match status" value="1"/>
</dbReference>
<comment type="function">
    <text evidence="9">Digests double-stranded RNA. Involved in the processing of primary rRNA transcript to yield the immediate precursors to the large and small rRNAs (23S and 16S). Processes some mRNAs, and tRNAs when they are encoded in the rRNA operon. Processes pre-crRNA and tracrRNA of type II CRISPR loci if present in the organism.</text>
</comment>
<keyword evidence="9" id="KW-0699">rRNA-binding</keyword>
<keyword evidence="6 9" id="KW-0255">Endonuclease</keyword>
<evidence type="ECO:0000313" key="13">
    <source>
        <dbReference type="EMBL" id="XDS44999.1"/>
    </source>
</evidence>
<dbReference type="NCBIfam" id="TIGR02191">
    <property type="entry name" value="RNaseIII"/>
    <property type="match status" value="1"/>
</dbReference>
<evidence type="ECO:0000256" key="2">
    <source>
        <dbReference type="ARBA" id="ARBA00010183"/>
    </source>
</evidence>
<dbReference type="GO" id="GO:0008033">
    <property type="term" value="P:tRNA processing"/>
    <property type="evidence" value="ECO:0007669"/>
    <property type="project" value="UniProtKB-KW"/>
</dbReference>
<dbReference type="EMBL" id="CP129674">
    <property type="protein sequence ID" value="XDS44999.1"/>
    <property type="molecule type" value="Genomic_DNA"/>
</dbReference>
<dbReference type="SMART" id="SM00535">
    <property type="entry name" value="RIBOc"/>
    <property type="match status" value="1"/>
</dbReference>
<dbReference type="EC" id="3.1.26.3" evidence="9"/>
<dbReference type="CDD" id="cd00593">
    <property type="entry name" value="RIBOc"/>
    <property type="match status" value="1"/>
</dbReference>
<proteinExistence type="inferred from homology"/>
<comment type="subcellular location">
    <subcellularLocation>
        <location evidence="9">Cytoplasm</location>
    </subcellularLocation>
</comment>
<evidence type="ECO:0000256" key="10">
    <source>
        <dbReference type="SAM" id="MobiDB-lite"/>
    </source>
</evidence>
<keyword evidence="7 9" id="KW-0378">Hydrolase</keyword>
<dbReference type="GO" id="GO:0010468">
    <property type="term" value="P:regulation of gene expression"/>
    <property type="evidence" value="ECO:0007669"/>
    <property type="project" value="TreeGrafter"/>
</dbReference>
<accession>A0AB39U7P3</accession>
<feature type="binding site" evidence="9">
    <location>
        <position position="157"/>
    </location>
    <ligand>
        <name>Mg(2+)</name>
        <dbReference type="ChEBI" id="CHEBI:18420"/>
    </ligand>
</feature>
<dbReference type="GO" id="GO:0006397">
    <property type="term" value="P:mRNA processing"/>
    <property type="evidence" value="ECO:0007669"/>
    <property type="project" value="UniProtKB-UniRule"/>
</dbReference>
<dbReference type="GO" id="GO:0004525">
    <property type="term" value="F:ribonuclease III activity"/>
    <property type="evidence" value="ECO:0007669"/>
    <property type="project" value="UniProtKB-UniRule"/>
</dbReference>
<feature type="binding site" evidence="9">
    <location>
        <position position="160"/>
    </location>
    <ligand>
        <name>Mg(2+)</name>
        <dbReference type="ChEBI" id="CHEBI:18420"/>
    </ligand>
</feature>
<feature type="active site" evidence="9">
    <location>
        <position position="160"/>
    </location>
</feature>
<dbReference type="GO" id="GO:0003725">
    <property type="term" value="F:double-stranded RNA binding"/>
    <property type="evidence" value="ECO:0007669"/>
    <property type="project" value="TreeGrafter"/>
</dbReference>
<feature type="compositionally biased region" description="Polar residues" evidence="10">
    <location>
        <begin position="1"/>
        <end position="19"/>
    </location>
</feature>
<dbReference type="InterPro" id="IPR036389">
    <property type="entry name" value="RNase_III_sf"/>
</dbReference>
<keyword evidence="8 9" id="KW-0694">RNA-binding</keyword>
<evidence type="ECO:0000256" key="5">
    <source>
        <dbReference type="ARBA" id="ARBA00022722"/>
    </source>
</evidence>
<evidence type="ECO:0000256" key="6">
    <source>
        <dbReference type="ARBA" id="ARBA00022759"/>
    </source>
</evidence>
<dbReference type="Gene3D" id="1.10.1520.10">
    <property type="entry name" value="Ribonuclease III domain"/>
    <property type="match status" value="1"/>
</dbReference>
<keyword evidence="3 9" id="KW-0698">rRNA processing</keyword>
<dbReference type="GO" id="GO:0005737">
    <property type="term" value="C:cytoplasm"/>
    <property type="evidence" value="ECO:0007669"/>
    <property type="project" value="UniProtKB-SubCell"/>
</dbReference>